<keyword evidence="8" id="KW-1185">Reference proteome</keyword>
<feature type="transmembrane region" description="Helical" evidence="5">
    <location>
        <begin position="30"/>
        <end position="50"/>
    </location>
</feature>
<feature type="transmembrane region" description="Helical" evidence="5">
    <location>
        <begin position="475"/>
        <end position="496"/>
    </location>
</feature>
<dbReference type="Pfam" id="PF07782">
    <property type="entry name" value="DC_STAMP"/>
    <property type="match status" value="1"/>
</dbReference>
<proteinExistence type="predicted"/>
<evidence type="ECO:0000256" key="5">
    <source>
        <dbReference type="SAM" id="Phobius"/>
    </source>
</evidence>
<evidence type="ECO:0000256" key="4">
    <source>
        <dbReference type="ARBA" id="ARBA00023136"/>
    </source>
</evidence>
<keyword evidence="3 5" id="KW-1133">Transmembrane helix</keyword>
<dbReference type="EMBL" id="VYXH01001033">
    <property type="protein sequence ID" value="NWQ86139.1"/>
    <property type="molecule type" value="Genomic_DNA"/>
</dbReference>
<evidence type="ECO:0000313" key="8">
    <source>
        <dbReference type="Proteomes" id="UP000574691"/>
    </source>
</evidence>
<evidence type="ECO:0000313" key="7">
    <source>
        <dbReference type="EMBL" id="NWQ86139.1"/>
    </source>
</evidence>
<organism evidence="7 8">
    <name type="scientific">Burhinus bistriatus</name>
    <dbReference type="NCBI Taxonomy" id="240201"/>
    <lineage>
        <taxon>Eukaryota</taxon>
        <taxon>Metazoa</taxon>
        <taxon>Chordata</taxon>
        <taxon>Craniata</taxon>
        <taxon>Vertebrata</taxon>
        <taxon>Euteleostomi</taxon>
        <taxon>Archelosauria</taxon>
        <taxon>Archosauria</taxon>
        <taxon>Dinosauria</taxon>
        <taxon>Saurischia</taxon>
        <taxon>Theropoda</taxon>
        <taxon>Coelurosauria</taxon>
        <taxon>Aves</taxon>
        <taxon>Neognathae</taxon>
        <taxon>Neoaves</taxon>
        <taxon>Charadriiformes</taxon>
        <taxon>Burhinidae</taxon>
        <taxon>Burhinus</taxon>
    </lineage>
</organism>
<sequence>RSAGGLVLGMALASLYGALVLLAQGHNVWYCLVTTISLGAGLGLGMAFSVKVRVTVLLSLPYIFTREGKMLMLLLALSMAVQGPCANILQNFSRAAESLSCGAELTLNQTAERLQRAQEPLLNMLAKIKDISQKAKVVGDHARKIFRSIMDSVSHVARALRNVWLWLVNVGEVCNRELGTPYHRCLRLFNEAKDKCERTIPFLAFLCYIIIVFRPLCGLAEFALLFCIIPHYVQSFLRRKTSEPLRDALDRVRQEFEFNISAMHHFNVSLSASKSLGEVALDIMEGVRLRLEPTRRVLGLFMHVSFCAILYIYLQALRYRHRYLRDDTFDNVYITRRFVELDLRRAEQGRPTVLPLTARECGRYVAPAGLWLSWQERRRYGLQLVGVLRHVLLGVSIVLADYSLFWLLDLVRHQMQGEIVARAPVVMGVSVNGSGYTSKIFRDVVSAFDVLQQGNVSVLSQRCLLHPVEPDYGTYISMGLLYGVCLFIAIFGSYVARLRRLVCATYYPCREQERTTFLHTTILARRAGLARALYQAAKRRTADAGQGNLLLFLTSK</sequence>
<feature type="transmembrane region" description="Helical" evidence="5">
    <location>
        <begin position="6"/>
        <end position="23"/>
    </location>
</feature>
<evidence type="ECO:0000256" key="2">
    <source>
        <dbReference type="ARBA" id="ARBA00022692"/>
    </source>
</evidence>
<keyword evidence="2 5" id="KW-0812">Transmembrane</keyword>
<name>A0A7K4SMM2_9CHAR</name>
<feature type="transmembrane region" description="Helical" evidence="5">
    <location>
        <begin position="202"/>
        <end position="233"/>
    </location>
</feature>
<dbReference type="InterPro" id="IPR051856">
    <property type="entry name" value="CSR-E3_Ligase_Protein"/>
</dbReference>
<keyword evidence="4 5" id="KW-0472">Membrane</keyword>
<dbReference type="Pfam" id="PF26039">
    <property type="entry name" value="Dcst2"/>
    <property type="match status" value="1"/>
</dbReference>
<feature type="non-terminal residue" evidence="7">
    <location>
        <position position="556"/>
    </location>
</feature>
<feature type="transmembrane region" description="Helical" evidence="5">
    <location>
        <begin position="70"/>
        <end position="89"/>
    </location>
</feature>
<dbReference type="Proteomes" id="UP000574691">
    <property type="component" value="Unassembled WGS sequence"/>
</dbReference>
<evidence type="ECO:0000256" key="1">
    <source>
        <dbReference type="ARBA" id="ARBA00004141"/>
    </source>
</evidence>
<protein>
    <submittedName>
        <fullName evidence="7">DCST2 protein</fullName>
    </submittedName>
</protein>
<comment type="caution">
    <text evidence="7">The sequence shown here is derived from an EMBL/GenBank/DDBJ whole genome shotgun (WGS) entry which is preliminary data.</text>
</comment>
<feature type="transmembrane region" description="Helical" evidence="5">
    <location>
        <begin position="387"/>
        <end position="408"/>
    </location>
</feature>
<dbReference type="GO" id="GO:0016020">
    <property type="term" value="C:membrane"/>
    <property type="evidence" value="ECO:0007669"/>
    <property type="project" value="UniProtKB-SubCell"/>
</dbReference>
<dbReference type="InterPro" id="IPR012858">
    <property type="entry name" value="DC_STAMP-like"/>
</dbReference>
<feature type="transmembrane region" description="Helical" evidence="5">
    <location>
        <begin position="297"/>
        <end position="314"/>
    </location>
</feature>
<evidence type="ECO:0000256" key="3">
    <source>
        <dbReference type="ARBA" id="ARBA00022989"/>
    </source>
</evidence>
<feature type="domain" description="Dendritic cell-specific transmembrane protein-like" evidence="6">
    <location>
        <begin position="329"/>
        <end position="519"/>
    </location>
</feature>
<reference evidence="7 8" key="1">
    <citation type="submission" date="2019-09" db="EMBL/GenBank/DDBJ databases">
        <title>Bird 10,000 Genomes (B10K) Project - Family phase.</title>
        <authorList>
            <person name="Zhang G."/>
        </authorList>
    </citation>
    <scope>NUCLEOTIDE SEQUENCE [LARGE SCALE GENOMIC DNA]</scope>
    <source>
        <strain evidence="7">B10K-DU-001-64</strain>
        <tissue evidence="7">Muscle</tissue>
    </source>
</reference>
<feature type="non-terminal residue" evidence="7">
    <location>
        <position position="1"/>
    </location>
</feature>
<dbReference type="AlphaFoldDB" id="A0A7K4SMM2"/>
<dbReference type="PANTHER" id="PTHR21041">
    <property type="entry name" value="DENDRITIC CELL-SPECIFIC TRANSMEMBRANE PROTEIN"/>
    <property type="match status" value="1"/>
</dbReference>
<gene>
    <name evidence="7" type="primary">Dcst2</name>
    <name evidence="7" type="ORF">BURBIS_R08878</name>
</gene>
<evidence type="ECO:0000259" key="6">
    <source>
        <dbReference type="Pfam" id="PF07782"/>
    </source>
</evidence>
<comment type="subcellular location">
    <subcellularLocation>
        <location evidence="1">Membrane</location>
        <topology evidence="1">Multi-pass membrane protein</topology>
    </subcellularLocation>
</comment>
<accession>A0A7K4SMM2</accession>
<dbReference type="PANTHER" id="PTHR21041:SF6">
    <property type="entry name" value="DC-STAMP DOMAIN-CONTAINING PROTEIN 2"/>
    <property type="match status" value="1"/>
</dbReference>